<dbReference type="Proteomes" id="UP001295684">
    <property type="component" value="Unassembled WGS sequence"/>
</dbReference>
<keyword evidence="2" id="KW-1185">Reference proteome</keyword>
<name>A0AAD1XEU4_EUPCR</name>
<protein>
    <submittedName>
        <fullName evidence="1">Uncharacterized protein</fullName>
    </submittedName>
</protein>
<reference evidence="1" key="1">
    <citation type="submission" date="2023-07" db="EMBL/GenBank/DDBJ databases">
        <authorList>
            <consortium name="AG Swart"/>
            <person name="Singh M."/>
            <person name="Singh A."/>
            <person name="Seah K."/>
            <person name="Emmerich C."/>
        </authorList>
    </citation>
    <scope>NUCLEOTIDE SEQUENCE</scope>
    <source>
        <strain evidence="1">DP1</strain>
    </source>
</reference>
<dbReference type="EMBL" id="CAMPGE010009803">
    <property type="protein sequence ID" value="CAI2368667.1"/>
    <property type="molecule type" value="Genomic_DNA"/>
</dbReference>
<evidence type="ECO:0000313" key="2">
    <source>
        <dbReference type="Proteomes" id="UP001295684"/>
    </source>
</evidence>
<organism evidence="1 2">
    <name type="scientific">Euplotes crassus</name>
    <dbReference type="NCBI Taxonomy" id="5936"/>
    <lineage>
        <taxon>Eukaryota</taxon>
        <taxon>Sar</taxon>
        <taxon>Alveolata</taxon>
        <taxon>Ciliophora</taxon>
        <taxon>Intramacronucleata</taxon>
        <taxon>Spirotrichea</taxon>
        <taxon>Hypotrichia</taxon>
        <taxon>Euplotida</taxon>
        <taxon>Euplotidae</taxon>
        <taxon>Moneuplotes</taxon>
    </lineage>
</organism>
<gene>
    <name evidence="1" type="ORF">ECRASSUSDP1_LOCUS9963</name>
</gene>
<dbReference type="AlphaFoldDB" id="A0AAD1XEU4"/>
<sequence>MNIPILCSSSTLSSCRYSISLASINGFLSSSKFASDSKLNLSEPLESGHICRPPYSSLRVVSRTTPGIPGSDGLIIVILVASTKSLFNSFNGVRWLSELSSMPPSCGDLNSNTLVPSSAILLCFKHSFKKVSSFLKCTEVSM</sequence>
<proteinExistence type="predicted"/>
<evidence type="ECO:0000313" key="1">
    <source>
        <dbReference type="EMBL" id="CAI2368667.1"/>
    </source>
</evidence>
<comment type="caution">
    <text evidence="1">The sequence shown here is derived from an EMBL/GenBank/DDBJ whole genome shotgun (WGS) entry which is preliminary data.</text>
</comment>
<accession>A0AAD1XEU4</accession>